<protein>
    <recommendedName>
        <fullName evidence="6">Type IV secretion protein Rhs</fullName>
    </recommendedName>
</protein>
<dbReference type="InterPro" id="IPR045351">
    <property type="entry name" value="DUF6531"/>
</dbReference>
<dbReference type="Gene3D" id="2.180.10.10">
    <property type="entry name" value="RHS repeat-associated core"/>
    <property type="match status" value="3"/>
</dbReference>
<dbReference type="NCBIfam" id="TIGR03696">
    <property type="entry name" value="Rhs_assc_core"/>
    <property type="match status" value="1"/>
</dbReference>
<dbReference type="PANTHER" id="PTHR32305:SF15">
    <property type="entry name" value="PROTEIN RHSA-RELATED"/>
    <property type="match status" value="1"/>
</dbReference>
<keyword evidence="5" id="KW-1185">Reference proteome</keyword>
<dbReference type="InterPro" id="IPR056823">
    <property type="entry name" value="TEN-like_YD-shell"/>
</dbReference>
<dbReference type="NCBIfam" id="TIGR01643">
    <property type="entry name" value="YD_repeat_2x"/>
    <property type="match status" value="6"/>
</dbReference>
<organism evidence="4 5">
    <name type="scientific">Niastella populi</name>
    <dbReference type="NCBI Taxonomy" id="550983"/>
    <lineage>
        <taxon>Bacteria</taxon>
        <taxon>Pseudomonadati</taxon>
        <taxon>Bacteroidota</taxon>
        <taxon>Chitinophagia</taxon>
        <taxon>Chitinophagales</taxon>
        <taxon>Chitinophagaceae</taxon>
        <taxon>Niastella</taxon>
    </lineage>
</organism>
<dbReference type="OrthoDB" id="9765204at2"/>
<name>A0A1V9FDR8_9BACT</name>
<evidence type="ECO:0000259" key="2">
    <source>
        <dbReference type="Pfam" id="PF20148"/>
    </source>
</evidence>
<feature type="domain" description="Teneurin-like YD-shell" evidence="3">
    <location>
        <begin position="479"/>
        <end position="643"/>
    </location>
</feature>
<dbReference type="EMBL" id="LWBP01000199">
    <property type="protein sequence ID" value="OQP56508.1"/>
    <property type="molecule type" value="Genomic_DNA"/>
</dbReference>
<evidence type="ECO:0000256" key="1">
    <source>
        <dbReference type="ARBA" id="ARBA00022737"/>
    </source>
</evidence>
<accession>A0A1V9FDR8</accession>
<gene>
    <name evidence="4" type="ORF">A4R26_04935</name>
</gene>
<dbReference type="CDD" id="cd14740">
    <property type="entry name" value="PAAR_4"/>
    <property type="match status" value="1"/>
</dbReference>
<sequence>MYVANTHLKPVIGIDIHFVNTPIPFIPLPHPYIGLVIDPFDYIPFISATVSVNNVPRGNTDTGGMIITFIHIPFGVGFSLVPMIGHDSQNFFGSKTVQIDGAPMSGAGYVLMTCNDIGLPLSFSPGKKFKPIPSLYLPTSFCIPLQWGKPVVVGGPMVPHFSLMALLKAFAFGSFLKIFGKLGSKLLKALNHKVLKKSPATAKLSKAFCKMGFEPVDLVTGRVNYEYTDFELPGAIPVKWERSWDSDSRISGPLGHGVQLSYDRYIQLWSDEGCLSVMLADGRQAVFPLLYHGESFYHPQEKLMLRRKQNGHFLLEDYNDSCYYHFNHDVDQGRWQLSFIEDCNGSRVQLHYSGKHLQAITDSVGRQLLFTLDKQYRITQVEVKHRDMSKILVSYEYNEHGDLVSIADALHQVTTIEYRYHLMIRKTDRNGQSFYWEYDSKRRCIHTWGDGGVLEGYIQYRKGYNEVTNSLGETTIYHYDENNLCIQETDHYGNHRYTEYTDNIEIYRDIDEAGNIEGYAYDERSRLIENISPDGSSTKYHYNDFNQPVLIVHPDGTSQTFGYDNLRRLCFINHPNGRSITLQYNTTGQVECIVENGRLKTQLKYDEDGNLSNVQLPDGTNAQWKYDALGRCIQSVNPNGQVRHIAYDELDRIQTMHLPDGNTIRLQYNAYEDIVLATDKHTSVQFEYTPLGNVKKRKQGNAEMQFLFDTEERLCAVINESGRHYRLGYNKRGEIISETGFDGIQSHYERDVIGRITRAIRPGARTTNYEYDVNGNITRIEYHDGSWELFNYDKNGDLREAINEHSAVRFTRNKRGLIICEDQDGYKVESTYDKWGNRIRLTSSLGADMLMTRNETGAVTSMQIDDWQAQMKYNREGAEIERILPGGLCSEWKYDQGGRPGELKVSRKGVVQSWKKYTWDSDTRLTDIFDALSQGNTHFKHDQLGNLVFAQYANNSILHRTADATGNIYETTDKSDRSYNSAGAPLESRKYIYKYDEEGFLVSKTDKVTHKKTRYTWYANGMLKKVIRPDGKTIQFTYDALGRRIAKSCNGVLTRWVWHANVPLHEWSYNEQERPRAIVNEWGEMTFDKEEPNPQNKLSGEGITWIFDDDSFVPCAKIQGGNTYSIITDHLGTPVEAYDDTGKKVWECVLDIYGRASMINGSKNFIPFRFQGQYEDEETGLYYNRYRYYNPGEGLYISKDPMSVLGGFNVYSYAHDPNSWIDAWGLANNTPIGDAAENHLRAVLNKHKWKVFPDIKNGSENGLDIVAQHPKNNKVYVFEVKANTSRLSDLQKDPEKYIADRLTEARDFGTICGKQTPPGTSRAARQILREIDKHGMRRYVVRYKVKKVRGKYVVTLKPRKRGVKKWVKCP</sequence>
<reference evidence="5" key="1">
    <citation type="submission" date="2016-04" db="EMBL/GenBank/DDBJ databases">
        <authorList>
            <person name="Chen L."/>
            <person name="Zhuang W."/>
            <person name="Wang G."/>
        </authorList>
    </citation>
    <scope>NUCLEOTIDE SEQUENCE [LARGE SCALE GENOMIC DNA]</scope>
    <source>
        <strain evidence="5">208</strain>
    </source>
</reference>
<evidence type="ECO:0008006" key="6">
    <source>
        <dbReference type="Google" id="ProtNLM"/>
    </source>
</evidence>
<dbReference type="InterPro" id="IPR050708">
    <property type="entry name" value="T6SS_VgrG/RHS"/>
</dbReference>
<keyword evidence="1" id="KW-0677">Repeat</keyword>
<evidence type="ECO:0000313" key="5">
    <source>
        <dbReference type="Proteomes" id="UP000192276"/>
    </source>
</evidence>
<evidence type="ECO:0000313" key="4">
    <source>
        <dbReference type="EMBL" id="OQP56508.1"/>
    </source>
</evidence>
<evidence type="ECO:0000259" key="3">
    <source>
        <dbReference type="Pfam" id="PF25023"/>
    </source>
</evidence>
<dbReference type="Pfam" id="PF25023">
    <property type="entry name" value="TEN_YD-shell"/>
    <property type="match status" value="2"/>
</dbReference>
<dbReference type="Proteomes" id="UP000192276">
    <property type="component" value="Unassembled WGS sequence"/>
</dbReference>
<dbReference type="PANTHER" id="PTHR32305">
    <property type="match status" value="1"/>
</dbReference>
<dbReference type="RefSeq" id="WP_081168678.1">
    <property type="nucleotide sequence ID" value="NZ_LWBP01000199.1"/>
</dbReference>
<dbReference type="STRING" id="550983.A4R26_04935"/>
<comment type="caution">
    <text evidence="4">The sequence shown here is derived from an EMBL/GenBank/DDBJ whole genome shotgun (WGS) entry which is preliminary data.</text>
</comment>
<feature type="domain" description="Teneurin-like YD-shell" evidence="3">
    <location>
        <begin position="893"/>
        <end position="1200"/>
    </location>
</feature>
<feature type="domain" description="DUF6531" evidence="2">
    <location>
        <begin position="214"/>
        <end position="287"/>
    </location>
</feature>
<proteinExistence type="predicted"/>
<dbReference type="InterPro" id="IPR022385">
    <property type="entry name" value="Rhs_assc_core"/>
</dbReference>
<dbReference type="Pfam" id="PF20148">
    <property type="entry name" value="DUF6531"/>
    <property type="match status" value="1"/>
</dbReference>
<dbReference type="InterPro" id="IPR006530">
    <property type="entry name" value="YD"/>
</dbReference>